<feature type="transmembrane region" description="Helical" evidence="7">
    <location>
        <begin position="67"/>
        <end position="91"/>
    </location>
</feature>
<dbReference type="Gene3D" id="1.10.3720.10">
    <property type="entry name" value="MetI-like"/>
    <property type="match status" value="1"/>
</dbReference>
<dbReference type="RefSeq" id="WP_020072506.1">
    <property type="nucleotide sequence ID" value="NZ_SVNY01000003.1"/>
</dbReference>
<feature type="transmembrane region" description="Helical" evidence="7">
    <location>
        <begin position="103"/>
        <end position="127"/>
    </location>
</feature>
<feature type="transmembrane region" description="Helical" evidence="7">
    <location>
        <begin position="178"/>
        <end position="200"/>
    </location>
</feature>
<protein>
    <submittedName>
        <fullName evidence="9">Carbohydrate ABC transporter permease</fullName>
    </submittedName>
</protein>
<dbReference type="GO" id="GO:0005886">
    <property type="term" value="C:plasma membrane"/>
    <property type="evidence" value="ECO:0007669"/>
    <property type="project" value="UniProtKB-SubCell"/>
</dbReference>
<feature type="transmembrane region" description="Helical" evidence="7">
    <location>
        <begin position="12"/>
        <end position="32"/>
    </location>
</feature>
<keyword evidence="2 7" id="KW-0813">Transport</keyword>
<dbReference type="CDD" id="cd06261">
    <property type="entry name" value="TM_PBP2"/>
    <property type="match status" value="1"/>
</dbReference>
<name>A0A928Q2P0_9FIRM</name>
<evidence type="ECO:0000256" key="7">
    <source>
        <dbReference type="RuleBase" id="RU363032"/>
    </source>
</evidence>
<dbReference type="EMBL" id="SVNY01000003">
    <property type="protein sequence ID" value="MBE6833534.1"/>
    <property type="molecule type" value="Genomic_DNA"/>
</dbReference>
<dbReference type="InterPro" id="IPR000515">
    <property type="entry name" value="MetI-like"/>
</dbReference>
<evidence type="ECO:0000259" key="8">
    <source>
        <dbReference type="PROSITE" id="PS50928"/>
    </source>
</evidence>
<keyword evidence="4 7" id="KW-0812">Transmembrane</keyword>
<dbReference type="SUPFAM" id="SSF161098">
    <property type="entry name" value="MetI-like"/>
    <property type="match status" value="1"/>
</dbReference>
<dbReference type="GO" id="GO:0055085">
    <property type="term" value="P:transmembrane transport"/>
    <property type="evidence" value="ECO:0007669"/>
    <property type="project" value="InterPro"/>
</dbReference>
<comment type="caution">
    <text evidence="9">The sequence shown here is derived from an EMBL/GenBank/DDBJ whole genome shotgun (WGS) entry which is preliminary data.</text>
</comment>
<dbReference type="PROSITE" id="PS50928">
    <property type="entry name" value="ABC_TM1"/>
    <property type="match status" value="1"/>
</dbReference>
<keyword evidence="6 7" id="KW-0472">Membrane</keyword>
<feature type="transmembrane region" description="Helical" evidence="7">
    <location>
        <begin position="237"/>
        <end position="258"/>
    </location>
</feature>
<dbReference type="Pfam" id="PF00528">
    <property type="entry name" value="BPD_transp_1"/>
    <property type="match status" value="1"/>
</dbReference>
<sequence>MKIFSNIGKTICNLILLLVFFFPFYWMLSTAFKTLGETMTFPPALFPANPQWENFLHVIEVIPFGHYLINSCITTIAVVVLQMFTTIPAAYAFSQYDFKGKPLLFGLTLITMMIPAQLVFMPLFILFSQFNMINTYASLILPFAGSAFGIFLLRQRFNQVPKELLEAARLDKASELKIIWKIFLPLSRPVLVTLALLTFIGKWNDYFWPLVLTTNDTVRTLPMGIVTMTNAESGTPYHLLMAGNVLISIPIIVIYLFAHKHIIKAFTYMGDK</sequence>
<evidence type="ECO:0000256" key="2">
    <source>
        <dbReference type="ARBA" id="ARBA00022448"/>
    </source>
</evidence>
<evidence type="ECO:0000256" key="1">
    <source>
        <dbReference type="ARBA" id="ARBA00004651"/>
    </source>
</evidence>
<comment type="similarity">
    <text evidence="7">Belongs to the binding-protein-dependent transport system permease family.</text>
</comment>
<dbReference type="AlphaFoldDB" id="A0A928Q2P0"/>
<dbReference type="InterPro" id="IPR035906">
    <property type="entry name" value="MetI-like_sf"/>
</dbReference>
<dbReference type="PANTHER" id="PTHR43744">
    <property type="entry name" value="ABC TRANSPORTER PERMEASE PROTEIN MG189-RELATED-RELATED"/>
    <property type="match status" value="1"/>
</dbReference>
<accession>A0A928Q2P0</accession>
<evidence type="ECO:0000256" key="4">
    <source>
        <dbReference type="ARBA" id="ARBA00022692"/>
    </source>
</evidence>
<keyword evidence="5 7" id="KW-1133">Transmembrane helix</keyword>
<comment type="subcellular location">
    <subcellularLocation>
        <location evidence="1 7">Cell membrane</location>
        <topology evidence="1 7">Multi-pass membrane protein</topology>
    </subcellularLocation>
</comment>
<gene>
    <name evidence="9" type="ORF">E7512_08135</name>
</gene>
<reference evidence="9" key="1">
    <citation type="submission" date="2019-04" db="EMBL/GenBank/DDBJ databases">
        <title>Evolution of Biomass-Degrading Anaerobic Consortia Revealed by Metagenomics.</title>
        <authorList>
            <person name="Peng X."/>
        </authorList>
    </citation>
    <scope>NUCLEOTIDE SEQUENCE</scope>
    <source>
        <strain evidence="9">SIG551</strain>
    </source>
</reference>
<feature type="transmembrane region" description="Helical" evidence="7">
    <location>
        <begin position="133"/>
        <end position="153"/>
    </location>
</feature>
<proteinExistence type="inferred from homology"/>
<dbReference type="PANTHER" id="PTHR43744:SF12">
    <property type="entry name" value="ABC TRANSPORTER PERMEASE PROTEIN MG189-RELATED"/>
    <property type="match status" value="1"/>
</dbReference>
<evidence type="ECO:0000256" key="5">
    <source>
        <dbReference type="ARBA" id="ARBA00022989"/>
    </source>
</evidence>
<evidence type="ECO:0000313" key="10">
    <source>
        <dbReference type="Proteomes" id="UP000754750"/>
    </source>
</evidence>
<evidence type="ECO:0000256" key="6">
    <source>
        <dbReference type="ARBA" id="ARBA00023136"/>
    </source>
</evidence>
<evidence type="ECO:0000313" key="9">
    <source>
        <dbReference type="EMBL" id="MBE6833534.1"/>
    </source>
</evidence>
<dbReference type="Proteomes" id="UP000754750">
    <property type="component" value="Unassembled WGS sequence"/>
</dbReference>
<evidence type="ECO:0000256" key="3">
    <source>
        <dbReference type="ARBA" id="ARBA00022475"/>
    </source>
</evidence>
<organism evidence="9 10">
    <name type="scientific">Faecalispora sporosphaeroides</name>
    <dbReference type="NCBI Taxonomy" id="1549"/>
    <lineage>
        <taxon>Bacteria</taxon>
        <taxon>Bacillati</taxon>
        <taxon>Bacillota</taxon>
        <taxon>Clostridia</taxon>
        <taxon>Eubacteriales</taxon>
        <taxon>Oscillospiraceae</taxon>
        <taxon>Faecalispora</taxon>
    </lineage>
</organism>
<keyword evidence="3" id="KW-1003">Cell membrane</keyword>
<feature type="domain" description="ABC transmembrane type-1" evidence="8">
    <location>
        <begin position="68"/>
        <end position="258"/>
    </location>
</feature>